<protein>
    <submittedName>
        <fullName evidence="2">Uncharacterized protein</fullName>
    </submittedName>
</protein>
<feature type="chain" id="PRO_5045729356" evidence="1">
    <location>
        <begin position="23"/>
        <end position="201"/>
    </location>
</feature>
<dbReference type="PROSITE" id="PS51257">
    <property type="entry name" value="PROKAR_LIPOPROTEIN"/>
    <property type="match status" value="1"/>
</dbReference>
<dbReference type="Proteomes" id="UP001555100">
    <property type="component" value="Unassembled WGS sequence"/>
</dbReference>
<name>A0ABV3N993_9ACTO</name>
<proteinExistence type="predicted"/>
<keyword evidence="1" id="KW-0732">Signal</keyword>
<organism evidence="2 3">
    <name type="scientific">Trueperella pyogenes</name>
    <dbReference type="NCBI Taxonomy" id="1661"/>
    <lineage>
        <taxon>Bacteria</taxon>
        <taxon>Bacillati</taxon>
        <taxon>Actinomycetota</taxon>
        <taxon>Actinomycetes</taxon>
        <taxon>Actinomycetales</taxon>
        <taxon>Actinomycetaceae</taxon>
        <taxon>Trueperella</taxon>
    </lineage>
</organism>
<comment type="caution">
    <text evidence="2">The sequence shown here is derived from an EMBL/GenBank/DDBJ whole genome shotgun (WGS) entry which is preliminary data.</text>
</comment>
<accession>A0ABV3N993</accession>
<feature type="signal peptide" evidence="1">
    <location>
        <begin position="1"/>
        <end position="22"/>
    </location>
</feature>
<sequence length="201" mass="22028">MKRACAILCGCLLLSACASGNAGIGVQRLRSNAITTDDGYAAVEDRYEVTMAEKTYALASDAWLPDEEGALRQFYEEQRASLERIGAMVGFQELSDANAEDYAARVTPIITATEHEGQEVTEQDRQCAREILHMCFLLSGDEKARGLRKTLDEIDGLDPASDAFASHIERLSEYLPVLAADNGQFVRDAWDISLKRGSEGT</sequence>
<evidence type="ECO:0000313" key="2">
    <source>
        <dbReference type="EMBL" id="MEW6953786.1"/>
    </source>
</evidence>
<dbReference type="EMBL" id="JBAGNM010000001">
    <property type="protein sequence ID" value="MEW6953786.1"/>
    <property type="molecule type" value="Genomic_DNA"/>
</dbReference>
<gene>
    <name evidence="2" type="ORF">V3M73_01935</name>
</gene>
<evidence type="ECO:0000313" key="3">
    <source>
        <dbReference type="Proteomes" id="UP001555100"/>
    </source>
</evidence>
<evidence type="ECO:0000256" key="1">
    <source>
        <dbReference type="SAM" id="SignalP"/>
    </source>
</evidence>
<dbReference type="RefSeq" id="WP_283839183.1">
    <property type="nucleotide sequence ID" value="NZ_CP123403.1"/>
</dbReference>
<reference evidence="2 3" key="1">
    <citation type="submission" date="2024-01" db="EMBL/GenBank/DDBJ databases">
        <title>Genomic analysis and antimicrobial resistance profiles of Trueperella pyogenes isolated from domestic and wild animals.</title>
        <authorList>
            <person name="Magossi G."/>
            <person name="Gzyl K.E."/>
            <person name="Holman D.B."/>
            <person name="Amat S."/>
        </authorList>
    </citation>
    <scope>NUCLEOTIDE SEQUENCE [LARGE SCALE GENOMIC DNA]</scope>
    <source>
        <strain evidence="2 3">1494</strain>
    </source>
</reference>
<keyword evidence="3" id="KW-1185">Reference proteome</keyword>